<dbReference type="Proteomes" id="UP001230951">
    <property type="component" value="Unassembled WGS sequence"/>
</dbReference>
<dbReference type="PANTHER" id="PTHR34300">
    <property type="entry name" value="QUEUOSINE PRECURSOR TRANSPORTER-RELATED"/>
    <property type="match status" value="1"/>
</dbReference>
<accession>A0AAW8DL64</accession>
<proteinExistence type="inferred from homology"/>
<reference evidence="2 4" key="1">
    <citation type="submission" date="2023-07" db="EMBL/GenBank/DDBJ databases">
        <title>Sorghum-associated microbial communities from plants grown in Nebraska, USA.</title>
        <authorList>
            <person name="Schachtman D."/>
        </authorList>
    </citation>
    <scope>NUCLEOTIDE SEQUENCE</scope>
    <source>
        <strain evidence="2">DS1006</strain>
        <strain evidence="3 4">DS1016</strain>
    </source>
</reference>
<dbReference type="AlphaFoldDB" id="A0AAW8DL64"/>
<evidence type="ECO:0000313" key="5">
    <source>
        <dbReference type="Proteomes" id="UP001242995"/>
    </source>
</evidence>
<dbReference type="GO" id="GO:0022857">
    <property type="term" value="F:transmembrane transporter activity"/>
    <property type="evidence" value="ECO:0007669"/>
    <property type="project" value="UniProtKB-UniRule"/>
</dbReference>
<feature type="transmembrane region" description="Helical" evidence="1">
    <location>
        <begin position="21"/>
        <end position="41"/>
    </location>
</feature>
<comment type="caution">
    <text evidence="2">The sequence shown here is derived from an EMBL/GenBank/DDBJ whole genome shotgun (WGS) entry which is preliminary data.</text>
</comment>
<keyword evidence="1" id="KW-0813">Transport</keyword>
<dbReference type="EMBL" id="JAUSTF010000012">
    <property type="protein sequence ID" value="MDQ0182465.1"/>
    <property type="molecule type" value="Genomic_DNA"/>
</dbReference>
<feature type="transmembrane region" description="Helical" evidence="1">
    <location>
        <begin position="170"/>
        <end position="189"/>
    </location>
</feature>
<sequence length="233" mass="24858">MTSAPESQTLSKPAPRFASIGSPYFGIMLACMAVVLILSNIGAAKGVVFGPIITDGGFFLFPLAYILGDVMSEIYGFKVARKAIITSFALSAFASLCYWIIIALPGFNDDYGNAKQAAIEGALGPVPQIVLASLLAFLAGQTINSLILVKMKARSGERTLWARLMGSSGVGEFVDTLIFCSIAASVIGITDFGSFVNYVLVGFVYKVGVQYILVPVTSLVIGWIKKREPSYWA</sequence>
<feature type="transmembrane region" description="Helical" evidence="1">
    <location>
        <begin position="79"/>
        <end position="101"/>
    </location>
</feature>
<keyword evidence="4" id="KW-1185">Reference proteome</keyword>
<dbReference type="PANTHER" id="PTHR34300:SF2">
    <property type="entry name" value="QUEUOSINE PRECURSOR TRANSPORTER-RELATED"/>
    <property type="match status" value="1"/>
</dbReference>
<comment type="function">
    <text evidence="1">Involved in the import of queuosine (Q) precursors, required for Q precursor salvage.</text>
</comment>
<feature type="transmembrane region" description="Helical" evidence="1">
    <location>
        <begin position="195"/>
        <end position="224"/>
    </location>
</feature>
<keyword evidence="1" id="KW-0472">Membrane</keyword>
<dbReference type="EMBL" id="JAUSRG010000014">
    <property type="protein sequence ID" value="MDP9906760.1"/>
    <property type="molecule type" value="Genomic_DNA"/>
</dbReference>
<dbReference type="Proteomes" id="UP001242995">
    <property type="component" value="Unassembled WGS sequence"/>
</dbReference>
<gene>
    <name evidence="2" type="ORF">J2S90_003747</name>
    <name evidence="3" type="ORF">J2S93_003918</name>
</gene>
<comment type="subcellular location">
    <subcellularLocation>
        <location evidence="1">Cell membrane</location>
        <topology evidence="1">Multi-pass membrane protein</topology>
    </subcellularLocation>
</comment>
<dbReference type="HAMAP" id="MF_02088">
    <property type="entry name" value="Q_prec_transport"/>
    <property type="match status" value="1"/>
</dbReference>
<dbReference type="InterPro" id="IPR003744">
    <property type="entry name" value="YhhQ"/>
</dbReference>
<keyword evidence="1" id="KW-0812">Transmembrane</keyword>
<evidence type="ECO:0000313" key="2">
    <source>
        <dbReference type="EMBL" id="MDP9906760.1"/>
    </source>
</evidence>
<dbReference type="GO" id="GO:0005886">
    <property type="term" value="C:plasma membrane"/>
    <property type="evidence" value="ECO:0007669"/>
    <property type="project" value="UniProtKB-SubCell"/>
</dbReference>
<keyword evidence="1" id="KW-1133">Transmembrane helix</keyword>
<organism evidence="2 5">
    <name type="scientific">Arthrobacter bambusae</name>
    <dbReference type="NCBI Taxonomy" id="1338426"/>
    <lineage>
        <taxon>Bacteria</taxon>
        <taxon>Bacillati</taxon>
        <taxon>Actinomycetota</taxon>
        <taxon>Actinomycetes</taxon>
        <taxon>Micrococcales</taxon>
        <taxon>Micrococcaceae</taxon>
        <taxon>Arthrobacter</taxon>
    </lineage>
</organism>
<comment type="similarity">
    <text evidence="1">Belongs to the vitamin uptake transporter (VUT/ECF) (TC 2.A.88) family. Q precursor transporter subfamily.</text>
</comment>
<evidence type="ECO:0000256" key="1">
    <source>
        <dbReference type="HAMAP-Rule" id="MF_02088"/>
    </source>
</evidence>
<dbReference type="NCBIfam" id="TIGR00697">
    <property type="entry name" value="queuosine precursor transporter"/>
    <property type="match status" value="1"/>
</dbReference>
<protein>
    <recommendedName>
        <fullName evidence="1">Probable queuosine precursor transporter</fullName>
        <shortName evidence="1">Q precursor transporter</shortName>
    </recommendedName>
</protein>
<feature type="transmembrane region" description="Helical" evidence="1">
    <location>
        <begin position="129"/>
        <end position="149"/>
    </location>
</feature>
<name>A0AAW8DL64_9MICC</name>
<evidence type="ECO:0000313" key="4">
    <source>
        <dbReference type="Proteomes" id="UP001230951"/>
    </source>
</evidence>
<dbReference type="RefSeq" id="WP_059388549.1">
    <property type="nucleotide sequence ID" value="NZ_JAUSRG010000014.1"/>
</dbReference>
<dbReference type="Pfam" id="PF02592">
    <property type="entry name" value="Vut_1"/>
    <property type="match status" value="1"/>
</dbReference>
<keyword evidence="1" id="KW-1003">Cell membrane</keyword>
<evidence type="ECO:0000313" key="3">
    <source>
        <dbReference type="EMBL" id="MDQ0182465.1"/>
    </source>
</evidence>